<name>A2F4I2_TRIV3</name>
<dbReference type="EMBL" id="DS113610">
    <property type="protein sequence ID" value="EAY00191.1"/>
    <property type="molecule type" value="Genomic_DNA"/>
</dbReference>
<keyword evidence="2" id="KW-1185">Reference proteome</keyword>
<gene>
    <name evidence="1" type="ORF">TVAG_007210</name>
</gene>
<dbReference type="STRING" id="5722.A2F4I2"/>
<dbReference type="InterPro" id="IPR026906">
    <property type="entry name" value="LRR_5"/>
</dbReference>
<dbReference type="KEGG" id="tva:4758010"/>
<protein>
    <recommendedName>
        <fullName evidence="3">Surface antigen BspA-like</fullName>
    </recommendedName>
</protein>
<evidence type="ECO:0000313" key="1">
    <source>
        <dbReference type="EMBL" id="EAY00191.1"/>
    </source>
</evidence>
<dbReference type="RefSeq" id="XP_001313120.1">
    <property type="nucleotide sequence ID" value="XM_001313119.1"/>
</dbReference>
<dbReference type="OrthoDB" id="10264456at2759"/>
<dbReference type="PANTHER" id="PTHR45661:SF3">
    <property type="entry name" value="IG-LIKE DOMAIN-CONTAINING PROTEIN"/>
    <property type="match status" value="1"/>
</dbReference>
<evidence type="ECO:0000313" key="2">
    <source>
        <dbReference type="Proteomes" id="UP000001542"/>
    </source>
</evidence>
<dbReference type="VEuPathDB" id="TrichDB:TVAGG3_0422080"/>
<reference evidence="1" key="1">
    <citation type="submission" date="2006-10" db="EMBL/GenBank/DDBJ databases">
        <authorList>
            <person name="Amadeo P."/>
            <person name="Zhao Q."/>
            <person name="Wortman J."/>
            <person name="Fraser-Liggett C."/>
            <person name="Carlton J."/>
        </authorList>
    </citation>
    <scope>NUCLEOTIDE SEQUENCE</scope>
    <source>
        <strain evidence="1">G3</strain>
    </source>
</reference>
<dbReference type="InParanoid" id="A2F4I2"/>
<dbReference type="Gene3D" id="3.80.10.10">
    <property type="entry name" value="Ribonuclease Inhibitor"/>
    <property type="match status" value="2"/>
</dbReference>
<dbReference type="Pfam" id="PF13306">
    <property type="entry name" value="LRR_5"/>
    <property type="match status" value="1"/>
</dbReference>
<accession>A2F4I2</accession>
<dbReference type="Proteomes" id="UP000001542">
    <property type="component" value="Unassembled WGS sequence"/>
</dbReference>
<evidence type="ECO:0008006" key="3">
    <source>
        <dbReference type="Google" id="ProtNLM"/>
    </source>
</evidence>
<organism evidence="1 2">
    <name type="scientific">Trichomonas vaginalis (strain ATCC PRA-98 / G3)</name>
    <dbReference type="NCBI Taxonomy" id="412133"/>
    <lineage>
        <taxon>Eukaryota</taxon>
        <taxon>Metamonada</taxon>
        <taxon>Parabasalia</taxon>
        <taxon>Trichomonadida</taxon>
        <taxon>Trichomonadidae</taxon>
        <taxon>Trichomonas</taxon>
    </lineage>
</organism>
<proteinExistence type="predicted"/>
<reference evidence="1" key="2">
    <citation type="journal article" date="2007" name="Science">
        <title>Draft genome sequence of the sexually transmitted pathogen Trichomonas vaginalis.</title>
        <authorList>
            <person name="Carlton J.M."/>
            <person name="Hirt R.P."/>
            <person name="Silva J.C."/>
            <person name="Delcher A.L."/>
            <person name="Schatz M."/>
            <person name="Zhao Q."/>
            <person name="Wortman J.R."/>
            <person name="Bidwell S.L."/>
            <person name="Alsmark U.C.M."/>
            <person name="Besteiro S."/>
            <person name="Sicheritz-Ponten T."/>
            <person name="Noel C.J."/>
            <person name="Dacks J.B."/>
            <person name="Foster P.G."/>
            <person name="Simillion C."/>
            <person name="Van de Peer Y."/>
            <person name="Miranda-Saavedra D."/>
            <person name="Barton G.J."/>
            <person name="Westrop G.D."/>
            <person name="Mueller S."/>
            <person name="Dessi D."/>
            <person name="Fiori P.L."/>
            <person name="Ren Q."/>
            <person name="Paulsen I."/>
            <person name="Zhang H."/>
            <person name="Bastida-Corcuera F.D."/>
            <person name="Simoes-Barbosa A."/>
            <person name="Brown M.T."/>
            <person name="Hayes R.D."/>
            <person name="Mukherjee M."/>
            <person name="Okumura C.Y."/>
            <person name="Schneider R."/>
            <person name="Smith A.J."/>
            <person name="Vanacova S."/>
            <person name="Villalvazo M."/>
            <person name="Haas B.J."/>
            <person name="Pertea M."/>
            <person name="Feldblyum T.V."/>
            <person name="Utterback T.R."/>
            <person name="Shu C.L."/>
            <person name="Osoegawa K."/>
            <person name="de Jong P.J."/>
            <person name="Hrdy I."/>
            <person name="Horvathova L."/>
            <person name="Zubacova Z."/>
            <person name="Dolezal P."/>
            <person name="Malik S.B."/>
            <person name="Logsdon J.M. Jr."/>
            <person name="Henze K."/>
            <person name="Gupta A."/>
            <person name="Wang C.C."/>
            <person name="Dunne R.L."/>
            <person name="Upcroft J.A."/>
            <person name="Upcroft P."/>
            <person name="White O."/>
            <person name="Salzberg S.L."/>
            <person name="Tang P."/>
            <person name="Chiu C.-H."/>
            <person name="Lee Y.-S."/>
            <person name="Embley T.M."/>
            <person name="Coombs G.H."/>
            <person name="Mottram J.C."/>
            <person name="Tachezy J."/>
            <person name="Fraser-Liggett C.M."/>
            <person name="Johnson P.J."/>
        </authorList>
    </citation>
    <scope>NUCLEOTIDE SEQUENCE [LARGE SCALE GENOMIC DNA]</scope>
    <source>
        <strain evidence="1">G3</strain>
    </source>
</reference>
<dbReference type="SUPFAM" id="SSF52058">
    <property type="entry name" value="L domain-like"/>
    <property type="match status" value="1"/>
</dbReference>
<dbReference type="AlphaFoldDB" id="A2F4I2"/>
<sequence>MNLREIKLPTTLKSIEYRGFFRSGLPSIVIPNTVTLIGSEAFKDCYSLNQIIFSTNLEILNASAFENSFNSAIVDLPNNLKSINDYCFRNSSITQINFGSSIESIGHYSFYDCHLLTSLQFPDKEISLGNYSFSGKSSIKEISIHSKLTGRENHPFFNMSDINKITYGENRYNISRRARLLYESKRNQLAKYIKINK</sequence>
<dbReference type="PANTHER" id="PTHR45661">
    <property type="entry name" value="SURFACE ANTIGEN"/>
    <property type="match status" value="1"/>
</dbReference>
<dbReference type="InterPro" id="IPR032675">
    <property type="entry name" value="LRR_dom_sf"/>
</dbReference>
<dbReference type="InterPro" id="IPR053139">
    <property type="entry name" value="Surface_bspA-like"/>
</dbReference>